<feature type="domain" description="DUF5648" evidence="1">
    <location>
        <begin position="273"/>
        <end position="404"/>
    </location>
</feature>
<dbReference type="GO" id="GO:0008237">
    <property type="term" value="F:metallopeptidase activity"/>
    <property type="evidence" value="ECO:0007669"/>
    <property type="project" value="InterPro"/>
</dbReference>
<sequence>MKNQNLKLAFIAFTTLLLFNSCKKAIHDLAPADKEKNSTSALDYIKSLGFRDSDIKDIGTDYLVDGDMLFSKKTGVATTNGGASKIKTDQYGAQNYLGLNTNVVINIDASMSAYTAEINAAIAQWNGIPNCRVKFSVGSSYNVTIMANNNIGGACGQSYFPINGQPGFIIYISPAAISGNSFDQRQRTIAHELGHSIGLRHTNWFLNEPQNGTAPNSAHYSATHILGTPTEADPVSLMNGNECGTGATVLSNYDKIAVQFLYPLNPPVAGTSPVFRYYNGGSSDHFYTTDYNELAQGNNTGYIFEGIGFFAFTSQVAGTEPVYRYYSSSAVDHFYTRNATTPGGYIKEKVAFYAYPNQANSSVPVYRYYHGGTPAEIDHFYTKNQNEFYWGAGGYAYEDVPFYAY</sequence>
<dbReference type="Proteomes" id="UP000199705">
    <property type="component" value="Unassembled WGS sequence"/>
</dbReference>
<dbReference type="Pfam" id="PF12388">
    <property type="entry name" value="Peptidase_M57"/>
    <property type="match status" value="1"/>
</dbReference>
<gene>
    <name evidence="2" type="ORF">SAMN05192573_115109</name>
</gene>
<evidence type="ECO:0000313" key="3">
    <source>
        <dbReference type="Proteomes" id="UP000199705"/>
    </source>
</evidence>
<dbReference type="AlphaFoldDB" id="A0A1G8HCS4"/>
<organism evidence="2 3">
    <name type="scientific">Mucilaginibacter gossypii</name>
    <dbReference type="NCBI Taxonomy" id="551996"/>
    <lineage>
        <taxon>Bacteria</taxon>
        <taxon>Pseudomonadati</taxon>
        <taxon>Bacteroidota</taxon>
        <taxon>Sphingobacteriia</taxon>
        <taxon>Sphingobacteriales</taxon>
        <taxon>Sphingobacteriaceae</taxon>
        <taxon>Mucilaginibacter</taxon>
    </lineage>
</organism>
<dbReference type="STRING" id="551996.SAMN05192573_115109"/>
<dbReference type="Gene3D" id="3.40.390.10">
    <property type="entry name" value="Collagenase (Catalytic Domain)"/>
    <property type="match status" value="1"/>
</dbReference>
<dbReference type="EMBL" id="FNCG01000015">
    <property type="protein sequence ID" value="SDI04301.1"/>
    <property type="molecule type" value="Genomic_DNA"/>
</dbReference>
<keyword evidence="3" id="KW-1185">Reference proteome</keyword>
<proteinExistence type="predicted"/>
<dbReference type="InterPro" id="IPR043708">
    <property type="entry name" value="DUF5648"/>
</dbReference>
<name>A0A1G8HCS4_9SPHI</name>
<accession>A0A1G8HCS4</accession>
<dbReference type="InterPro" id="IPR024653">
    <property type="entry name" value="Peptidase_M10/M27/M57"/>
</dbReference>
<evidence type="ECO:0000313" key="2">
    <source>
        <dbReference type="EMBL" id="SDI04301.1"/>
    </source>
</evidence>
<dbReference type="RefSeq" id="WP_091172966.1">
    <property type="nucleotide sequence ID" value="NZ_FNCG01000015.1"/>
</dbReference>
<dbReference type="Pfam" id="PF18885">
    <property type="entry name" value="DUF5648"/>
    <property type="match status" value="1"/>
</dbReference>
<dbReference type="SUPFAM" id="SSF55486">
    <property type="entry name" value="Metalloproteases ('zincins'), catalytic domain"/>
    <property type="match status" value="1"/>
</dbReference>
<protein>
    <submittedName>
        <fullName evidence="2">Dual-action HEIGH metallo-peptidase</fullName>
    </submittedName>
</protein>
<evidence type="ECO:0000259" key="1">
    <source>
        <dbReference type="Pfam" id="PF18885"/>
    </source>
</evidence>
<reference evidence="3" key="1">
    <citation type="submission" date="2016-10" db="EMBL/GenBank/DDBJ databases">
        <authorList>
            <person name="Varghese N."/>
            <person name="Submissions S."/>
        </authorList>
    </citation>
    <scope>NUCLEOTIDE SEQUENCE [LARGE SCALE GENOMIC DNA]</scope>
    <source>
        <strain evidence="3">Gh-67</strain>
    </source>
</reference>
<dbReference type="InterPro" id="IPR024079">
    <property type="entry name" value="MetalloPept_cat_dom_sf"/>
</dbReference>